<protein>
    <recommendedName>
        <fullName evidence="4 10">3-deoxy-D-manno-octulosonic acid transferase</fullName>
        <shortName evidence="10">Kdo transferase</shortName>
        <ecNumber evidence="3 10">2.4.99.12</ecNumber>
    </recommendedName>
    <alternativeName>
        <fullName evidence="6 10">Lipid IV(A) 3-deoxy-D-manno-octulosonic acid transferase</fullName>
    </alternativeName>
</protein>
<proteinExistence type="inferred from homology"/>
<dbReference type="OrthoDB" id="9789797at2"/>
<comment type="similarity">
    <text evidence="10">Belongs to the glycosyltransferase group 1 family.</text>
</comment>
<dbReference type="EMBL" id="FNPF01000017">
    <property type="protein sequence ID" value="SDY77053.1"/>
    <property type="molecule type" value="Genomic_DNA"/>
</dbReference>
<keyword evidence="10" id="KW-0448">Lipopolysaccharide biosynthesis</keyword>
<evidence type="ECO:0000313" key="12">
    <source>
        <dbReference type="EMBL" id="SDY77053.1"/>
    </source>
</evidence>
<dbReference type="EC" id="2.4.99.12" evidence="3 10"/>
<name>A0A1H3MKD9_9RHOB</name>
<comment type="catalytic activity">
    <reaction evidence="7 10">
        <text>lipid IVA (E. coli) + CMP-3-deoxy-beta-D-manno-octulosonate = alpha-Kdo-(2-&gt;6)-lipid IVA (E. coli) + CMP + H(+)</text>
        <dbReference type="Rhea" id="RHEA:28066"/>
        <dbReference type="ChEBI" id="CHEBI:15378"/>
        <dbReference type="ChEBI" id="CHEBI:58603"/>
        <dbReference type="ChEBI" id="CHEBI:60364"/>
        <dbReference type="ChEBI" id="CHEBI:60377"/>
        <dbReference type="ChEBI" id="CHEBI:85987"/>
        <dbReference type="EC" id="2.4.99.12"/>
    </reaction>
</comment>
<dbReference type="UniPathway" id="UPA00958"/>
<feature type="site" description="Transition state stabilizer" evidence="9">
    <location>
        <position position="198"/>
    </location>
</feature>
<comment type="function">
    <text evidence="1 10">Involved in lipopolysaccharide (LPS) biosynthesis. Catalyzes the transfer of 3-deoxy-D-manno-octulosonate (Kdo) residue(s) from CMP-Kdo to lipid IV(A), the tetraacyldisaccharide-1,4'-bisphosphate precursor of lipid A.</text>
</comment>
<keyword evidence="5 10" id="KW-0808">Transferase</keyword>
<evidence type="ECO:0000259" key="11">
    <source>
        <dbReference type="Pfam" id="PF04413"/>
    </source>
</evidence>
<evidence type="ECO:0000256" key="3">
    <source>
        <dbReference type="ARBA" id="ARBA00012621"/>
    </source>
</evidence>
<evidence type="ECO:0000256" key="4">
    <source>
        <dbReference type="ARBA" id="ARBA00019077"/>
    </source>
</evidence>
<organism evidence="12 13">
    <name type="scientific">Citreimonas salinaria</name>
    <dbReference type="NCBI Taxonomy" id="321339"/>
    <lineage>
        <taxon>Bacteria</taxon>
        <taxon>Pseudomonadati</taxon>
        <taxon>Pseudomonadota</taxon>
        <taxon>Alphaproteobacteria</taxon>
        <taxon>Rhodobacterales</taxon>
        <taxon>Roseobacteraceae</taxon>
        <taxon>Citreimonas</taxon>
    </lineage>
</organism>
<evidence type="ECO:0000256" key="1">
    <source>
        <dbReference type="ARBA" id="ARBA00003394"/>
    </source>
</evidence>
<dbReference type="Pfam" id="PF04413">
    <property type="entry name" value="Glycos_transf_N"/>
    <property type="match status" value="1"/>
</dbReference>
<keyword evidence="10" id="KW-1003">Cell membrane</keyword>
<evidence type="ECO:0000256" key="9">
    <source>
        <dbReference type="PIRSR" id="PIRSR639901-2"/>
    </source>
</evidence>
<keyword evidence="10" id="KW-0472">Membrane</keyword>
<evidence type="ECO:0000256" key="7">
    <source>
        <dbReference type="ARBA" id="ARBA00049183"/>
    </source>
</evidence>
<feature type="domain" description="3-deoxy-D-manno-octulosonic-acid transferase N-terminal" evidence="11">
    <location>
        <begin position="29"/>
        <end position="198"/>
    </location>
</feature>
<dbReference type="Gene3D" id="3.40.50.2000">
    <property type="entry name" value="Glycogen Phosphorylase B"/>
    <property type="match status" value="1"/>
</dbReference>
<evidence type="ECO:0000256" key="10">
    <source>
        <dbReference type="RuleBase" id="RU365103"/>
    </source>
</evidence>
<dbReference type="RefSeq" id="WP_089885148.1">
    <property type="nucleotide sequence ID" value="NZ_FNPF01000017.1"/>
</dbReference>
<dbReference type="Proteomes" id="UP000199286">
    <property type="component" value="Unassembled WGS sequence"/>
</dbReference>
<dbReference type="Gene3D" id="3.40.50.11720">
    <property type="entry name" value="3-Deoxy-D-manno-octulosonic-acid transferase, N-terminal domain"/>
    <property type="match status" value="1"/>
</dbReference>
<accession>A0A1H3MKD9</accession>
<dbReference type="GO" id="GO:0009245">
    <property type="term" value="P:lipid A biosynthetic process"/>
    <property type="evidence" value="ECO:0007669"/>
    <property type="project" value="TreeGrafter"/>
</dbReference>
<evidence type="ECO:0000313" key="13">
    <source>
        <dbReference type="Proteomes" id="UP000199286"/>
    </source>
</evidence>
<dbReference type="InterPro" id="IPR007507">
    <property type="entry name" value="Glycos_transf_N"/>
</dbReference>
<sequence>MIVYRLLVSLFALFALPAALRRGGVALLRARLGGGGAPTPGPHLWWHGASNGELASARPVLDALLQARRDLHVVLTANSATGLDLARGWALERVTVRPAPLDPAWVTRRFIRRWGVIAHVTLESELWPNRVRLCPGPVIVLGARMTERTARGWARLPRLAADLTGRLDFVSAQDAASAERLSALGLPPAARGPVADLKALYMPPQPMIPQALKDAFPRAQTWLAASTHDGEEAIVLDAHEAARATDPALRLILAPRHAARGDAVEALITARGFSVARRSRDPAPGNADVYLADTMGEMPLWYALAGRVFVGGTLVARGGHTPYEPAAFGAALLHGPDVTNFAAPFARLKGIAISVHDARSLAAGLSALAPPERQRDAGQRAADALRAETGVDGLVREIVNRLPPVS</sequence>
<dbReference type="GO" id="GO:0009244">
    <property type="term" value="P:lipopolysaccharide core region biosynthetic process"/>
    <property type="evidence" value="ECO:0007669"/>
    <property type="project" value="UniProtKB-UniRule"/>
</dbReference>
<dbReference type="GO" id="GO:0005886">
    <property type="term" value="C:plasma membrane"/>
    <property type="evidence" value="ECO:0007669"/>
    <property type="project" value="UniProtKB-SubCell"/>
</dbReference>
<gene>
    <name evidence="12" type="ORF">SAMN05444340_11779</name>
</gene>
<evidence type="ECO:0000256" key="2">
    <source>
        <dbReference type="ARBA" id="ARBA00004713"/>
    </source>
</evidence>
<comment type="subcellular location">
    <subcellularLocation>
        <location evidence="10">Cell membrane</location>
    </subcellularLocation>
</comment>
<dbReference type="InterPro" id="IPR038107">
    <property type="entry name" value="Glycos_transf_N_sf"/>
</dbReference>
<dbReference type="PANTHER" id="PTHR42755:SF1">
    <property type="entry name" value="3-DEOXY-D-MANNO-OCTULOSONIC ACID TRANSFERASE, MITOCHONDRIAL-RELATED"/>
    <property type="match status" value="1"/>
</dbReference>
<feature type="site" description="Transition state stabilizer" evidence="9">
    <location>
        <position position="123"/>
    </location>
</feature>
<evidence type="ECO:0000256" key="5">
    <source>
        <dbReference type="ARBA" id="ARBA00022679"/>
    </source>
</evidence>
<dbReference type="PANTHER" id="PTHR42755">
    <property type="entry name" value="3-DEOXY-MANNO-OCTULOSONATE CYTIDYLYLTRANSFERASE"/>
    <property type="match status" value="1"/>
</dbReference>
<comment type="pathway">
    <text evidence="2 10">Bacterial outer membrane biogenesis; LPS core biosynthesis.</text>
</comment>
<dbReference type="STRING" id="321339.SAMN05444340_11779"/>
<evidence type="ECO:0000256" key="8">
    <source>
        <dbReference type="PIRSR" id="PIRSR639901-1"/>
    </source>
</evidence>
<evidence type="ECO:0000256" key="6">
    <source>
        <dbReference type="ARBA" id="ARBA00031445"/>
    </source>
</evidence>
<dbReference type="InterPro" id="IPR039901">
    <property type="entry name" value="Kdotransferase"/>
</dbReference>
<reference evidence="12 13" key="1">
    <citation type="submission" date="2016-10" db="EMBL/GenBank/DDBJ databases">
        <authorList>
            <person name="de Groot N.N."/>
        </authorList>
    </citation>
    <scope>NUCLEOTIDE SEQUENCE [LARGE SCALE GENOMIC DNA]</scope>
    <source>
        <strain evidence="12 13">DSM 26880</strain>
    </source>
</reference>
<keyword evidence="13" id="KW-1185">Reference proteome</keyword>
<feature type="active site" description="Proton acceptor" evidence="8">
    <location>
        <position position="53"/>
    </location>
</feature>
<dbReference type="AlphaFoldDB" id="A0A1H3MKD9"/>
<dbReference type="GO" id="GO:0043842">
    <property type="term" value="F:Kdo transferase activity"/>
    <property type="evidence" value="ECO:0007669"/>
    <property type="project" value="UniProtKB-EC"/>
</dbReference>